<dbReference type="PROSITE" id="PS50894">
    <property type="entry name" value="HPT"/>
    <property type="match status" value="1"/>
</dbReference>
<dbReference type="CDD" id="cd17546">
    <property type="entry name" value="REC_hyHK_CKI1_RcsC-like"/>
    <property type="match status" value="1"/>
</dbReference>
<evidence type="ECO:0000256" key="6">
    <source>
        <dbReference type="ARBA" id="ARBA00022679"/>
    </source>
</evidence>
<comment type="subcellular location">
    <subcellularLocation>
        <location evidence="2">Cell membrane</location>
        <topology evidence="2">Multi-pass membrane protein</topology>
    </subcellularLocation>
</comment>
<dbReference type="InterPro" id="IPR036890">
    <property type="entry name" value="HATPase_C_sf"/>
</dbReference>
<dbReference type="PANTHER" id="PTHR45339">
    <property type="entry name" value="HYBRID SIGNAL TRANSDUCTION HISTIDINE KINASE J"/>
    <property type="match status" value="1"/>
</dbReference>
<dbReference type="SMART" id="SM00073">
    <property type="entry name" value="HPT"/>
    <property type="match status" value="1"/>
</dbReference>
<dbReference type="CDD" id="cd00082">
    <property type="entry name" value="HisKA"/>
    <property type="match status" value="1"/>
</dbReference>
<dbReference type="Gene3D" id="1.10.287.130">
    <property type="match status" value="1"/>
</dbReference>
<dbReference type="CDD" id="cd16922">
    <property type="entry name" value="HATPase_EvgS-ArcB-TorS-like"/>
    <property type="match status" value="1"/>
</dbReference>
<protein>
    <recommendedName>
        <fullName evidence="3">histidine kinase</fullName>
        <ecNumber evidence="3">2.7.13.3</ecNumber>
    </recommendedName>
</protein>
<feature type="modified residue" description="4-aspartylphosphate" evidence="15">
    <location>
        <position position="625"/>
    </location>
</feature>
<dbReference type="SUPFAM" id="SSF52172">
    <property type="entry name" value="CheY-like"/>
    <property type="match status" value="1"/>
</dbReference>
<evidence type="ECO:0000256" key="11">
    <source>
        <dbReference type="ARBA" id="ARBA00022989"/>
    </source>
</evidence>
<dbReference type="PRINTS" id="PR00344">
    <property type="entry name" value="BCTRLSENSOR"/>
</dbReference>
<dbReference type="PROSITE" id="PS50110">
    <property type="entry name" value="RESPONSE_REGULATORY"/>
    <property type="match status" value="1"/>
</dbReference>
<feature type="domain" description="Histidine kinase" evidence="17">
    <location>
        <begin position="328"/>
        <end position="553"/>
    </location>
</feature>
<name>A0A540X515_9BACT</name>
<keyword evidence="9" id="KW-0418">Kinase</keyword>
<dbReference type="Pfam" id="PF08448">
    <property type="entry name" value="PAS_4"/>
    <property type="match status" value="1"/>
</dbReference>
<comment type="catalytic activity">
    <reaction evidence="1">
        <text>ATP + protein L-histidine = ADP + protein N-phospho-L-histidine.</text>
        <dbReference type="EC" id="2.7.13.3"/>
    </reaction>
</comment>
<dbReference type="InterPro" id="IPR004358">
    <property type="entry name" value="Sig_transdc_His_kin-like_C"/>
</dbReference>
<keyword evidence="5 15" id="KW-0597">Phosphoprotein</keyword>
<evidence type="ECO:0000259" key="18">
    <source>
        <dbReference type="PROSITE" id="PS50110"/>
    </source>
</evidence>
<keyword evidence="11" id="KW-1133">Transmembrane helix</keyword>
<evidence type="ECO:0000256" key="15">
    <source>
        <dbReference type="PROSITE-ProRule" id="PRU00169"/>
    </source>
</evidence>
<evidence type="ECO:0000259" key="17">
    <source>
        <dbReference type="PROSITE" id="PS50109"/>
    </source>
</evidence>
<keyword evidence="4" id="KW-1003">Cell membrane</keyword>
<dbReference type="SUPFAM" id="SSF47384">
    <property type="entry name" value="Homodimeric domain of signal transducing histidine kinase"/>
    <property type="match status" value="1"/>
</dbReference>
<evidence type="ECO:0000256" key="8">
    <source>
        <dbReference type="ARBA" id="ARBA00022741"/>
    </source>
</evidence>
<gene>
    <name evidence="20" type="ORF">FJV41_11710</name>
</gene>
<evidence type="ECO:0000256" key="9">
    <source>
        <dbReference type="ARBA" id="ARBA00022777"/>
    </source>
</evidence>
<keyword evidence="10" id="KW-0067">ATP-binding</keyword>
<dbReference type="Pfam" id="PF00512">
    <property type="entry name" value="HisKA"/>
    <property type="match status" value="1"/>
</dbReference>
<feature type="modified residue" description="Phosphohistidine" evidence="14">
    <location>
        <position position="763"/>
    </location>
</feature>
<dbReference type="GO" id="GO:0005886">
    <property type="term" value="C:plasma membrane"/>
    <property type="evidence" value="ECO:0007669"/>
    <property type="project" value="UniProtKB-SubCell"/>
</dbReference>
<evidence type="ECO:0000256" key="1">
    <source>
        <dbReference type="ARBA" id="ARBA00000085"/>
    </source>
</evidence>
<evidence type="ECO:0000313" key="21">
    <source>
        <dbReference type="Proteomes" id="UP000315369"/>
    </source>
</evidence>
<dbReference type="OrthoDB" id="9758705at2"/>
<dbReference type="AlphaFoldDB" id="A0A540X515"/>
<accession>A0A540X515</accession>
<dbReference type="Gene3D" id="3.40.50.2300">
    <property type="match status" value="1"/>
</dbReference>
<dbReference type="InterPro" id="IPR036641">
    <property type="entry name" value="HPT_dom_sf"/>
</dbReference>
<dbReference type="PANTHER" id="PTHR45339:SF1">
    <property type="entry name" value="HYBRID SIGNAL TRANSDUCTION HISTIDINE KINASE J"/>
    <property type="match status" value="1"/>
</dbReference>
<dbReference type="Pfam" id="PF01627">
    <property type="entry name" value="Hpt"/>
    <property type="match status" value="1"/>
</dbReference>
<keyword evidence="21" id="KW-1185">Reference proteome</keyword>
<dbReference type="PROSITE" id="PS50109">
    <property type="entry name" value="HIS_KIN"/>
    <property type="match status" value="1"/>
</dbReference>
<dbReference type="InterPro" id="IPR001789">
    <property type="entry name" value="Sig_transdc_resp-reg_receiver"/>
</dbReference>
<dbReference type="EMBL" id="VIFM01000035">
    <property type="protein sequence ID" value="TQF15814.1"/>
    <property type="molecule type" value="Genomic_DNA"/>
</dbReference>
<dbReference type="RefSeq" id="WP_141642534.1">
    <property type="nucleotide sequence ID" value="NZ_VIFM01000035.1"/>
</dbReference>
<keyword evidence="13" id="KW-0472">Membrane</keyword>
<dbReference type="Proteomes" id="UP000315369">
    <property type="component" value="Unassembled WGS sequence"/>
</dbReference>
<dbReference type="SUPFAM" id="SSF47226">
    <property type="entry name" value="Histidine-containing phosphotransfer domain, HPT domain"/>
    <property type="match status" value="1"/>
</dbReference>
<dbReference type="Gene3D" id="1.20.120.160">
    <property type="entry name" value="HPT domain"/>
    <property type="match status" value="1"/>
</dbReference>
<dbReference type="InterPro" id="IPR013656">
    <property type="entry name" value="PAS_4"/>
</dbReference>
<dbReference type="InterPro" id="IPR003594">
    <property type="entry name" value="HATPase_dom"/>
</dbReference>
<dbReference type="InterPro" id="IPR008207">
    <property type="entry name" value="Sig_transdc_His_kin_Hpt_dom"/>
</dbReference>
<evidence type="ECO:0000256" key="3">
    <source>
        <dbReference type="ARBA" id="ARBA00012438"/>
    </source>
</evidence>
<keyword evidence="7" id="KW-0812">Transmembrane</keyword>
<feature type="region of interest" description="Disordered" evidence="16">
    <location>
        <begin position="1"/>
        <end position="23"/>
    </location>
</feature>
<evidence type="ECO:0000256" key="5">
    <source>
        <dbReference type="ARBA" id="ARBA00022553"/>
    </source>
</evidence>
<dbReference type="SMART" id="SM00388">
    <property type="entry name" value="HisKA"/>
    <property type="match status" value="1"/>
</dbReference>
<dbReference type="SMART" id="SM00448">
    <property type="entry name" value="REC"/>
    <property type="match status" value="1"/>
</dbReference>
<dbReference type="Pfam" id="PF02518">
    <property type="entry name" value="HATPase_c"/>
    <property type="match status" value="1"/>
</dbReference>
<organism evidence="20 21">
    <name type="scientific">Myxococcus llanfairpwllgwyngyllgogerychwyrndrobwllllantysiliogogogochensis</name>
    <dbReference type="NCBI Taxonomy" id="2590453"/>
    <lineage>
        <taxon>Bacteria</taxon>
        <taxon>Pseudomonadati</taxon>
        <taxon>Myxococcota</taxon>
        <taxon>Myxococcia</taxon>
        <taxon>Myxococcales</taxon>
        <taxon>Cystobacterineae</taxon>
        <taxon>Myxococcaceae</taxon>
        <taxon>Myxococcus</taxon>
    </lineage>
</organism>
<dbReference type="GO" id="GO:0000155">
    <property type="term" value="F:phosphorelay sensor kinase activity"/>
    <property type="evidence" value="ECO:0007669"/>
    <property type="project" value="InterPro"/>
</dbReference>
<keyword evidence="8" id="KW-0547">Nucleotide-binding</keyword>
<proteinExistence type="predicted"/>
<reference evidence="20 21" key="1">
    <citation type="submission" date="2019-06" db="EMBL/GenBank/DDBJ databases">
        <authorList>
            <person name="Livingstone P."/>
            <person name="Whitworth D."/>
        </authorList>
    </citation>
    <scope>NUCLEOTIDE SEQUENCE [LARGE SCALE GENOMIC DNA]</scope>
    <source>
        <strain evidence="20 21">AM401</strain>
    </source>
</reference>
<dbReference type="SUPFAM" id="SSF55874">
    <property type="entry name" value="ATPase domain of HSP90 chaperone/DNA topoisomerase II/histidine kinase"/>
    <property type="match status" value="1"/>
</dbReference>
<dbReference type="InterPro" id="IPR011006">
    <property type="entry name" value="CheY-like_superfamily"/>
</dbReference>
<dbReference type="InterPro" id="IPR035965">
    <property type="entry name" value="PAS-like_dom_sf"/>
</dbReference>
<evidence type="ECO:0000256" key="4">
    <source>
        <dbReference type="ARBA" id="ARBA00022475"/>
    </source>
</evidence>
<dbReference type="InterPro" id="IPR003661">
    <property type="entry name" value="HisK_dim/P_dom"/>
</dbReference>
<dbReference type="InterPro" id="IPR036097">
    <property type="entry name" value="HisK_dim/P_sf"/>
</dbReference>
<evidence type="ECO:0000256" key="7">
    <source>
        <dbReference type="ARBA" id="ARBA00022692"/>
    </source>
</evidence>
<comment type="caution">
    <text evidence="20">The sequence shown here is derived from an EMBL/GenBank/DDBJ whole genome shotgun (WGS) entry which is preliminary data.</text>
</comment>
<dbReference type="FunFam" id="1.10.287.130:FF:000004">
    <property type="entry name" value="Ethylene receptor 1"/>
    <property type="match status" value="1"/>
</dbReference>
<dbReference type="GO" id="GO:0005524">
    <property type="term" value="F:ATP binding"/>
    <property type="evidence" value="ECO:0007669"/>
    <property type="project" value="UniProtKB-KW"/>
</dbReference>
<dbReference type="InterPro" id="IPR005467">
    <property type="entry name" value="His_kinase_dom"/>
</dbReference>
<sequence>MSLSRKDASDPGEPPGPPSVDPSVTELMVASVKALSLRDGGQLARVLEVIRQACRADVAVSLRRIDAVTVFELAGTPATRPRLAHLGELLFRGVLGEAEWRFFEPSPTDLALPASLRGAMAVLPWQSVDDRKGGLVLLRQDTSPFTPTEQEALRALSGLLLTAARECDLEGATETLRARVDSITDAVPCGLVFLEQNRVETWVNKPGATLLGLPEGQVAAHLMSRAMATLRERATNRARIEERMARMFDGSEPELRNMLWHFESPHQTLSVSCVPARRGSARGRLWAFLDVTEAQDALSAMGEKNVALDAARAEADAANAAKSSFLANMSHEIRTPMNGVLGMAQLLRDTSLTEEQQECVDVIHTSGDALLRLINDLLDFSKIEAGAFELDSQSFSLRQGIKECMGLLSPQASTRGLYLRHSVDEDVHDALLGDKTRLRQVIVNLVGNALKFTHEGGVSIHVSKGEAPPDAEAKSWPLRITIQDTGIGIPTERMNRLFRSFSQVDASTSRHYGGTGLGLAISLRLAEMMGGAIRVQSTVGVGSTFTLEVVLKEGQVVPTRPTVELDGTLGKRLPLRILLVEDNPINQKVGLRLFKKLGYEADVAGNGEESLGALEREPYDVVFMDVHMPQMDGLEATRRIRADARRYGNPRIIAMTASVIQGDQELCLQAGMNDFVTKPVEASVLVAALENAAEAPRFAPPPAPPAVAFDPAAFQRLELLTGPDRSELATLVRDFLRNADKHLSAFRLALEENDAAALTRHAHSLRSSAALFGAARLSRTCEELEARSQQEPTEHLSAQVDSALRDFEEARQALMEAVPEACPVGTPPSDSSA</sequence>
<dbReference type="FunFam" id="3.30.565.10:FF:000010">
    <property type="entry name" value="Sensor histidine kinase RcsC"/>
    <property type="match status" value="1"/>
</dbReference>
<dbReference type="Gene3D" id="3.30.565.10">
    <property type="entry name" value="Histidine kinase-like ATPase, C-terminal domain"/>
    <property type="match status" value="1"/>
</dbReference>
<feature type="domain" description="Response regulatory" evidence="18">
    <location>
        <begin position="576"/>
        <end position="693"/>
    </location>
</feature>
<evidence type="ECO:0000256" key="2">
    <source>
        <dbReference type="ARBA" id="ARBA00004651"/>
    </source>
</evidence>
<evidence type="ECO:0000256" key="13">
    <source>
        <dbReference type="ARBA" id="ARBA00023136"/>
    </source>
</evidence>
<evidence type="ECO:0000256" key="12">
    <source>
        <dbReference type="ARBA" id="ARBA00023012"/>
    </source>
</evidence>
<keyword evidence="6" id="KW-0808">Transferase</keyword>
<dbReference type="SMART" id="SM00387">
    <property type="entry name" value="HATPase_c"/>
    <property type="match status" value="1"/>
</dbReference>
<keyword evidence="12" id="KW-0902">Two-component regulatory system</keyword>
<dbReference type="SUPFAM" id="SSF55785">
    <property type="entry name" value="PYP-like sensor domain (PAS domain)"/>
    <property type="match status" value="1"/>
</dbReference>
<feature type="domain" description="HPt" evidence="19">
    <location>
        <begin position="724"/>
        <end position="821"/>
    </location>
</feature>
<evidence type="ECO:0000259" key="19">
    <source>
        <dbReference type="PROSITE" id="PS50894"/>
    </source>
</evidence>
<evidence type="ECO:0000256" key="10">
    <source>
        <dbReference type="ARBA" id="ARBA00022840"/>
    </source>
</evidence>
<evidence type="ECO:0000313" key="20">
    <source>
        <dbReference type="EMBL" id="TQF15814.1"/>
    </source>
</evidence>
<evidence type="ECO:0000256" key="14">
    <source>
        <dbReference type="PROSITE-ProRule" id="PRU00110"/>
    </source>
</evidence>
<dbReference type="Pfam" id="PF00072">
    <property type="entry name" value="Response_reg"/>
    <property type="match status" value="1"/>
</dbReference>
<dbReference type="EC" id="2.7.13.3" evidence="3"/>
<evidence type="ECO:0000256" key="16">
    <source>
        <dbReference type="SAM" id="MobiDB-lite"/>
    </source>
</evidence>